<comment type="caution">
    <text evidence="9">The sequence shown here is derived from an EMBL/GenBank/DDBJ whole genome shotgun (WGS) entry which is preliminary data.</text>
</comment>
<evidence type="ECO:0000259" key="7">
    <source>
        <dbReference type="Pfam" id="PF02770"/>
    </source>
</evidence>
<dbReference type="InterPro" id="IPR006089">
    <property type="entry name" value="Acyl-CoA_DH_CS"/>
</dbReference>
<keyword evidence="5" id="KW-0560">Oxidoreductase</keyword>
<proteinExistence type="inferred from homology"/>
<dbReference type="InterPro" id="IPR046373">
    <property type="entry name" value="Acyl-CoA_Oxase/DH_mid-dom_sf"/>
</dbReference>
<dbReference type="Gene3D" id="1.20.140.10">
    <property type="entry name" value="Butyryl-CoA Dehydrogenase, subunit A, domain 3"/>
    <property type="match status" value="1"/>
</dbReference>
<evidence type="ECO:0000259" key="8">
    <source>
        <dbReference type="Pfam" id="PF02771"/>
    </source>
</evidence>
<accession>A0ABN2PC11</accession>
<gene>
    <name evidence="9" type="ORF">GCM10009737_17950</name>
</gene>
<dbReference type="Pfam" id="PF00441">
    <property type="entry name" value="Acyl-CoA_dh_1"/>
    <property type="match status" value="1"/>
</dbReference>
<dbReference type="SUPFAM" id="SSF56645">
    <property type="entry name" value="Acyl-CoA dehydrogenase NM domain-like"/>
    <property type="match status" value="1"/>
</dbReference>
<evidence type="ECO:0000256" key="4">
    <source>
        <dbReference type="ARBA" id="ARBA00022827"/>
    </source>
</evidence>
<dbReference type="EMBL" id="BAAAMY010000004">
    <property type="protein sequence ID" value="GAA1916915.1"/>
    <property type="molecule type" value="Genomic_DNA"/>
</dbReference>
<evidence type="ECO:0000256" key="1">
    <source>
        <dbReference type="ARBA" id="ARBA00001974"/>
    </source>
</evidence>
<dbReference type="Pfam" id="PF02770">
    <property type="entry name" value="Acyl-CoA_dh_M"/>
    <property type="match status" value="1"/>
</dbReference>
<dbReference type="Gene3D" id="1.10.540.10">
    <property type="entry name" value="Acyl-CoA dehydrogenase/oxidase, N-terminal domain"/>
    <property type="match status" value="1"/>
</dbReference>
<dbReference type="Pfam" id="PF02771">
    <property type="entry name" value="Acyl-CoA_dh_N"/>
    <property type="match status" value="1"/>
</dbReference>
<organism evidence="9 10">
    <name type="scientific">Nocardioides lentus</name>
    <dbReference type="NCBI Taxonomy" id="338077"/>
    <lineage>
        <taxon>Bacteria</taxon>
        <taxon>Bacillati</taxon>
        <taxon>Actinomycetota</taxon>
        <taxon>Actinomycetes</taxon>
        <taxon>Propionibacteriales</taxon>
        <taxon>Nocardioidaceae</taxon>
        <taxon>Nocardioides</taxon>
    </lineage>
</organism>
<dbReference type="InterPro" id="IPR006091">
    <property type="entry name" value="Acyl-CoA_Oxase/DH_mid-dom"/>
</dbReference>
<dbReference type="InterPro" id="IPR036250">
    <property type="entry name" value="AcylCo_DH-like_C"/>
</dbReference>
<dbReference type="PIRSF" id="PIRSF016578">
    <property type="entry name" value="HsaA"/>
    <property type="match status" value="1"/>
</dbReference>
<dbReference type="PANTHER" id="PTHR43884:SF12">
    <property type="entry name" value="ISOVALERYL-COA DEHYDROGENASE, MITOCHONDRIAL-RELATED"/>
    <property type="match status" value="1"/>
</dbReference>
<keyword evidence="3 5" id="KW-0285">Flavoprotein</keyword>
<evidence type="ECO:0000313" key="10">
    <source>
        <dbReference type="Proteomes" id="UP001501612"/>
    </source>
</evidence>
<dbReference type="InterPro" id="IPR009075">
    <property type="entry name" value="AcylCo_DH/oxidase_C"/>
</dbReference>
<evidence type="ECO:0000256" key="5">
    <source>
        <dbReference type="RuleBase" id="RU362125"/>
    </source>
</evidence>
<evidence type="ECO:0000259" key="6">
    <source>
        <dbReference type="Pfam" id="PF00441"/>
    </source>
</evidence>
<name>A0ABN2PC11_9ACTN</name>
<dbReference type="PROSITE" id="PS00072">
    <property type="entry name" value="ACYL_COA_DH_1"/>
    <property type="match status" value="1"/>
</dbReference>
<sequence length="419" mass="44030">MASYGGDRDRGDRAAGLLGGVPAGGGAPTMGAMSLDVQRILPTPEAEDLLALVRELAREELAPQVEAAEAESRFPGDAYALLGKSGLMSLPFAERWGGGEQPYEVYLQVVEELAAVWPSLAVGVSVHALTATVLDRNGTDEQRETWLPRMLGGEWLGAYCLSEAQAGSDVSGIRTRAVHEDGPDGGAYVVSGTKAWISNGPHADYYVLFARTSEDARSGLSAFLVPSDTPGIGHGAPERKMGLHCDPTSQVMFERTRVPAAQRIGEEGRGMAVALSALDAGRLGIAAVATGIAQAALSLAVSYAGQREQFGQRIGDFQGVQFMLADMAAATGAARAAYLHAARLKDAGKPFGPEASIAKLTASDAAVKVTTDAVQVLGGAGYTADFPAERLFRDAKITQIFEGTNQIQRMVIGRSLLRR</sequence>
<evidence type="ECO:0000256" key="2">
    <source>
        <dbReference type="ARBA" id="ARBA00009347"/>
    </source>
</evidence>
<evidence type="ECO:0000313" key="9">
    <source>
        <dbReference type="EMBL" id="GAA1916915.1"/>
    </source>
</evidence>
<dbReference type="InterPro" id="IPR013786">
    <property type="entry name" value="AcylCoA_DH/ox_N"/>
</dbReference>
<dbReference type="InterPro" id="IPR037069">
    <property type="entry name" value="AcylCoA_DH/ox_N_sf"/>
</dbReference>
<dbReference type="Gene3D" id="2.40.110.10">
    <property type="entry name" value="Butyryl-CoA Dehydrogenase, subunit A, domain 2"/>
    <property type="match status" value="1"/>
</dbReference>
<feature type="domain" description="Acyl-CoA dehydrogenase/oxidase C-terminal" evidence="6">
    <location>
        <begin position="268"/>
        <end position="417"/>
    </location>
</feature>
<comment type="cofactor">
    <cofactor evidence="1 5">
        <name>FAD</name>
        <dbReference type="ChEBI" id="CHEBI:57692"/>
    </cofactor>
</comment>
<keyword evidence="10" id="KW-1185">Reference proteome</keyword>
<protein>
    <submittedName>
        <fullName evidence="9">Acyl-CoA dehydrogenase family protein</fullName>
    </submittedName>
</protein>
<feature type="domain" description="Acyl-CoA dehydrogenase/oxidase N-terminal" evidence="8">
    <location>
        <begin position="43"/>
        <end position="154"/>
    </location>
</feature>
<keyword evidence="4 5" id="KW-0274">FAD</keyword>
<dbReference type="Proteomes" id="UP001501612">
    <property type="component" value="Unassembled WGS sequence"/>
</dbReference>
<feature type="domain" description="Acyl-CoA oxidase/dehydrogenase middle" evidence="7">
    <location>
        <begin position="158"/>
        <end position="255"/>
    </location>
</feature>
<evidence type="ECO:0000256" key="3">
    <source>
        <dbReference type="ARBA" id="ARBA00022630"/>
    </source>
</evidence>
<dbReference type="PANTHER" id="PTHR43884">
    <property type="entry name" value="ACYL-COA DEHYDROGENASE"/>
    <property type="match status" value="1"/>
</dbReference>
<reference evidence="9 10" key="1">
    <citation type="journal article" date="2019" name="Int. J. Syst. Evol. Microbiol.">
        <title>The Global Catalogue of Microorganisms (GCM) 10K type strain sequencing project: providing services to taxonomists for standard genome sequencing and annotation.</title>
        <authorList>
            <consortium name="The Broad Institute Genomics Platform"/>
            <consortium name="The Broad Institute Genome Sequencing Center for Infectious Disease"/>
            <person name="Wu L."/>
            <person name="Ma J."/>
        </authorList>
    </citation>
    <scope>NUCLEOTIDE SEQUENCE [LARGE SCALE GENOMIC DNA]</scope>
    <source>
        <strain evidence="9 10">JCM 14046</strain>
    </source>
</reference>
<dbReference type="InterPro" id="IPR009100">
    <property type="entry name" value="AcylCoA_DH/oxidase_NM_dom_sf"/>
</dbReference>
<dbReference type="PROSITE" id="PS00073">
    <property type="entry name" value="ACYL_COA_DH_2"/>
    <property type="match status" value="1"/>
</dbReference>
<comment type="similarity">
    <text evidence="2 5">Belongs to the acyl-CoA dehydrogenase family.</text>
</comment>
<dbReference type="SUPFAM" id="SSF47203">
    <property type="entry name" value="Acyl-CoA dehydrogenase C-terminal domain-like"/>
    <property type="match status" value="1"/>
</dbReference>